<organism evidence="1">
    <name type="scientific">Anguilla anguilla</name>
    <name type="common">European freshwater eel</name>
    <name type="synonym">Muraena anguilla</name>
    <dbReference type="NCBI Taxonomy" id="7936"/>
    <lineage>
        <taxon>Eukaryota</taxon>
        <taxon>Metazoa</taxon>
        <taxon>Chordata</taxon>
        <taxon>Craniata</taxon>
        <taxon>Vertebrata</taxon>
        <taxon>Euteleostomi</taxon>
        <taxon>Actinopterygii</taxon>
        <taxon>Neopterygii</taxon>
        <taxon>Teleostei</taxon>
        <taxon>Anguilliformes</taxon>
        <taxon>Anguillidae</taxon>
        <taxon>Anguilla</taxon>
    </lineage>
</organism>
<reference evidence="1" key="1">
    <citation type="submission" date="2014-11" db="EMBL/GenBank/DDBJ databases">
        <authorList>
            <person name="Amaro Gonzalez C."/>
        </authorList>
    </citation>
    <scope>NUCLEOTIDE SEQUENCE</scope>
</reference>
<proteinExistence type="predicted"/>
<dbReference type="EMBL" id="GBXM01035975">
    <property type="protein sequence ID" value="JAH72602.1"/>
    <property type="molecule type" value="Transcribed_RNA"/>
</dbReference>
<dbReference type="AlphaFoldDB" id="A0A0E9V3J4"/>
<sequence>MCTLSTFELFDYKSKNCPVQSKIKGKCICPKHYGAHCISPSAIYCKYPVKKS</sequence>
<accession>A0A0E9V3J4</accession>
<evidence type="ECO:0000313" key="1">
    <source>
        <dbReference type="EMBL" id="JAH72602.1"/>
    </source>
</evidence>
<name>A0A0E9V3J4_ANGAN</name>
<reference evidence="1" key="2">
    <citation type="journal article" date="2015" name="Fish Shellfish Immunol.">
        <title>Early steps in the European eel (Anguilla anguilla)-Vibrio vulnificus interaction in the gills: Role of the RtxA13 toxin.</title>
        <authorList>
            <person name="Callol A."/>
            <person name="Pajuelo D."/>
            <person name="Ebbesson L."/>
            <person name="Teles M."/>
            <person name="MacKenzie S."/>
            <person name="Amaro C."/>
        </authorList>
    </citation>
    <scope>NUCLEOTIDE SEQUENCE</scope>
</reference>
<protein>
    <submittedName>
        <fullName evidence="1">Uncharacterized protein</fullName>
    </submittedName>
</protein>